<dbReference type="GO" id="GO:0032259">
    <property type="term" value="P:methylation"/>
    <property type="evidence" value="ECO:0007669"/>
    <property type="project" value="UniProtKB-KW"/>
</dbReference>
<proteinExistence type="predicted"/>
<evidence type="ECO:0000256" key="3">
    <source>
        <dbReference type="ARBA" id="ARBA00022691"/>
    </source>
</evidence>
<dbReference type="InterPro" id="IPR013217">
    <property type="entry name" value="Methyltransf_12"/>
</dbReference>
<dbReference type="SUPFAM" id="SSF53335">
    <property type="entry name" value="S-adenosyl-L-methionine-dependent methyltransferases"/>
    <property type="match status" value="1"/>
</dbReference>
<gene>
    <name evidence="5" type="ORF">BECKFW1821B_GA0114236_10435</name>
</gene>
<organism evidence="5">
    <name type="scientific">Candidatus Kentrum sp. FW</name>
    <dbReference type="NCBI Taxonomy" id="2126338"/>
    <lineage>
        <taxon>Bacteria</taxon>
        <taxon>Pseudomonadati</taxon>
        <taxon>Pseudomonadota</taxon>
        <taxon>Gammaproteobacteria</taxon>
        <taxon>Candidatus Kentrum</taxon>
    </lineage>
</organism>
<dbReference type="CDD" id="cd02440">
    <property type="entry name" value="AdoMet_MTases"/>
    <property type="match status" value="1"/>
</dbReference>
<reference evidence="5" key="1">
    <citation type="submission" date="2019-02" db="EMBL/GenBank/DDBJ databases">
        <authorList>
            <person name="Gruber-Vodicka R. H."/>
            <person name="Seah K. B. B."/>
        </authorList>
    </citation>
    <scope>NUCLEOTIDE SEQUENCE</scope>
    <source>
        <strain evidence="5">BECK_BZ106</strain>
    </source>
</reference>
<keyword evidence="3" id="KW-0949">S-adenosyl-L-methionine</keyword>
<evidence type="ECO:0000313" key="5">
    <source>
        <dbReference type="EMBL" id="VFJ58695.1"/>
    </source>
</evidence>
<dbReference type="AlphaFoldDB" id="A0A450SXC1"/>
<dbReference type="PANTHER" id="PTHR43464:SF19">
    <property type="entry name" value="UBIQUINONE BIOSYNTHESIS O-METHYLTRANSFERASE, MITOCHONDRIAL"/>
    <property type="match status" value="1"/>
</dbReference>
<accession>A0A450SXC1</accession>
<evidence type="ECO:0000256" key="2">
    <source>
        <dbReference type="ARBA" id="ARBA00022679"/>
    </source>
</evidence>
<keyword evidence="1 5" id="KW-0489">Methyltransferase</keyword>
<dbReference type="Gene3D" id="3.40.50.150">
    <property type="entry name" value="Vaccinia Virus protein VP39"/>
    <property type="match status" value="1"/>
</dbReference>
<dbReference type="GO" id="GO:0008168">
    <property type="term" value="F:methyltransferase activity"/>
    <property type="evidence" value="ECO:0007669"/>
    <property type="project" value="UniProtKB-KW"/>
</dbReference>
<dbReference type="InterPro" id="IPR029063">
    <property type="entry name" value="SAM-dependent_MTases_sf"/>
</dbReference>
<evidence type="ECO:0000256" key="1">
    <source>
        <dbReference type="ARBA" id="ARBA00022603"/>
    </source>
</evidence>
<feature type="domain" description="Methyltransferase type 12" evidence="4">
    <location>
        <begin position="47"/>
        <end position="138"/>
    </location>
</feature>
<name>A0A450SXC1_9GAMM</name>
<dbReference type="EMBL" id="CAADFD010000043">
    <property type="protein sequence ID" value="VFJ58695.1"/>
    <property type="molecule type" value="Genomic_DNA"/>
</dbReference>
<dbReference type="Pfam" id="PF08242">
    <property type="entry name" value="Methyltransf_12"/>
    <property type="match status" value="1"/>
</dbReference>
<protein>
    <submittedName>
        <fullName evidence="5">Methyltransferase domain-containing protein</fullName>
    </submittedName>
</protein>
<evidence type="ECO:0000259" key="4">
    <source>
        <dbReference type="Pfam" id="PF08242"/>
    </source>
</evidence>
<sequence>MPQTTTGFYAILSNPRIYNFFQRIMSMPSAQKKLDEFICPAKGQRVLDIGCGTARILDILPDVEYHGFDMSQDYIDAAISRHGTRGHFSCLPMAEIRTDDMEPFDIVMALGVLHHMDDNQVIELIELAHSALRADGRLVTIDPCYADDQNLFSRFLVSHDRGRNVRTAGQYRALAGTVFSRVTGEVVHNRWIPHTHWIMKCQL</sequence>
<dbReference type="PANTHER" id="PTHR43464">
    <property type="entry name" value="METHYLTRANSFERASE"/>
    <property type="match status" value="1"/>
</dbReference>
<keyword evidence="2 5" id="KW-0808">Transferase</keyword>